<dbReference type="Proteomes" id="UP000005019">
    <property type="component" value="Unassembled WGS sequence"/>
</dbReference>
<keyword evidence="1" id="KW-0732">Signal</keyword>
<organism evidence="2 3">
    <name type="scientific">Methyloversatilis universalis (strain ATCC BAA-1314 / DSM 25237 / JCM 13912 / CCUG 52030 / FAM5)</name>
    <dbReference type="NCBI Taxonomy" id="1000565"/>
    <lineage>
        <taxon>Bacteria</taxon>
        <taxon>Pseudomonadati</taxon>
        <taxon>Pseudomonadota</taxon>
        <taxon>Betaproteobacteria</taxon>
        <taxon>Nitrosomonadales</taxon>
        <taxon>Sterolibacteriaceae</taxon>
        <taxon>Methyloversatilis</taxon>
    </lineage>
</organism>
<gene>
    <name evidence="2" type="ORF">METUNv1_00555</name>
</gene>
<dbReference type="AlphaFoldDB" id="F5R8J9"/>
<evidence type="ECO:0000313" key="2">
    <source>
        <dbReference type="EMBL" id="EGK73377.1"/>
    </source>
</evidence>
<sequence length="101" mass="11063">MQSSERYLSMSKTAASLMAACLLVCAGCSTPQPVPVVVLPTPPAMLMEPPAQLERLPDNNEPVGLIETLTSVTRNYRSYHLVAERLRALQAWVREQTAVVP</sequence>
<accession>F5R8J9</accession>
<proteinExistence type="predicted"/>
<comment type="caution">
    <text evidence="2">The sequence shown here is derived from an EMBL/GenBank/DDBJ whole genome shotgun (WGS) entry which is preliminary data.</text>
</comment>
<keyword evidence="3" id="KW-1185">Reference proteome</keyword>
<dbReference type="STRING" id="1000565.METUNv1_00555"/>
<feature type="chain" id="PRO_5003330809" evidence="1">
    <location>
        <begin position="27"/>
        <end position="101"/>
    </location>
</feature>
<evidence type="ECO:0000256" key="1">
    <source>
        <dbReference type="SAM" id="SignalP"/>
    </source>
</evidence>
<feature type="signal peptide" evidence="1">
    <location>
        <begin position="1"/>
        <end position="26"/>
    </location>
</feature>
<name>F5R8J9_METUF</name>
<evidence type="ECO:0000313" key="3">
    <source>
        <dbReference type="Proteomes" id="UP000005019"/>
    </source>
</evidence>
<protein>
    <submittedName>
        <fullName evidence="2">Modular protein</fullName>
    </submittedName>
</protein>
<reference evidence="2 3" key="1">
    <citation type="journal article" date="2011" name="J. Bacteriol.">
        <title>Genome sequence of Methyloversatilis universalis FAM5T, a methylotrophic representative of the order Rhodocyclales.</title>
        <authorList>
            <person name="Kittichotirat W."/>
            <person name="Good N.M."/>
            <person name="Hall R."/>
            <person name="Bringel F."/>
            <person name="Lajus A."/>
            <person name="Medigue C."/>
            <person name="Smalley N.E."/>
            <person name="Beck D."/>
            <person name="Bumgarner R."/>
            <person name="Vuilleumier S."/>
            <person name="Kalyuzhnaya M.G."/>
        </authorList>
    </citation>
    <scope>NUCLEOTIDE SEQUENCE [LARGE SCALE GENOMIC DNA]</scope>
    <source>
        <strain evidence="3">ATCC BAA-1314 / JCM 13912 / FAM5</strain>
    </source>
</reference>
<dbReference type="EMBL" id="AFHG01000029">
    <property type="protein sequence ID" value="EGK73377.1"/>
    <property type="molecule type" value="Genomic_DNA"/>
</dbReference>